<dbReference type="Proteomes" id="UP001501170">
    <property type="component" value="Unassembled WGS sequence"/>
</dbReference>
<sequence>MLLRSRRLLSVSRVFGGYAATGLVLFFIGDVAAHARARVLHNLAFPALYLGLAAVSTVHMVQLATRT</sequence>
<feature type="transmembrane region" description="Helical" evidence="1">
    <location>
        <begin position="39"/>
        <end position="61"/>
    </location>
</feature>
<keyword evidence="3" id="KW-1185">Reference proteome</keyword>
<organism evidence="2 3">
    <name type="scientific">Gordonia cholesterolivorans</name>
    <dbReference type="NCBI Taxonomy" id="559625"/>
    <lineage>
        <taxon>Bacteria</taxon>
        <taxon>Bacillati</taxon>
        <taxon>Actinomycetota</taxon>
        <taxon>Actinomycetes</taxon>
        <taxon>Mycobacteriales</taxon>
        <taxon>Gordoniaceae</taxon>
        <taxon>Gordonia</taxon>
    </lineage>
</organism>
<protein>
    <submittedName>
        <fullName evidence="2">Uncharacterized protein</fullName>
    </submittedName>
</protein>
<comment type="caution">
    <text evidence="2">The sequence shown here is derived from an EMBL/GenBank/DDBJ whole genome shotgun (WGS) entry which is preliminary data.</text>
</comment>
<name>A0ABP5V5Y0_9ACTN</name>
<proteinExistence type="predicted"/>
<reference evidence="3" key="1">
    <citation type="journal article" date="2019" name="Int. J. Syst. Evol. Microbiol.">
        <title>The Global Catalogue of Microorganisms (GCM) 10K type strain sequencing project: providing services to taxonomists for standard genome sequencing and annotation.</title>
        <authorList>
            <consortium name="The Broad Institute Genomics Platform"/>
            <consortium name="The Broad Institute Genome Sequencing Center for Infectious Disease"/>
            <person name="Wu L."/>
            <person name="Ma J."/>
        </authorList>
    </citation>
    <scope>NUCLEOTIDE SEQUENCE [LARGE SCALE GENOMIC DNA]</scope>
    <source>
        <strain evidence="3">JCM 16227</strain>
    </source>
</reference>
<keyword evidence="1" id="KW-0812">Transmembrane</keyword>
<accession>A0ABP5V5Y0</accession>
<keyword evidence="1" id="KW-0472">Membrane</keyword>
<keyword evidence="1" id="KW-1133">Transmembrane helix</keyword>
<evidence type="ECO:0000313" key="3">
    <source>
        <dbReference type="Proteomes" id="UP001501170"/>
    </source>
</evidence>
<evidence type="ECO:0000256" key="1">
    <source>
        <dbReference type="SAM" id="Phobius"/>
    </source>
</evidence>
<gene>
    <name evidence="2" type="ORF">GCM10009855_37420</name>
</gene>
<evidence type="ECO:0000313" key="2">
    <source>
        <dbReference type="EMBL" id="GAA2394682.1"/>
    </source>
</evidence>
<dbReference type="EMBL" id="BAAARB010000045">
    <property type="protein sequence ID" value="GAA2394682.1"/>
    <property type="molecule type" value="Genomic_DNA"/>
</dbReference>
<feature type="transmembrane region" description="Helical" evidence="1">
    <location>
        <begin position="12"/>
        <end position="33"/>
    </location>
</feature>